<keyword evidence="3" id="KW-0285">Flavoprotein</keyword>
<name>A0A7L6N3T2_9MOLU</name>
<dbReference type="Pfam" id="PF04205">
    <property type="entry name" value="FMN_bind"/>
    <property type="match status" value="1"/>
</dbReference>
<evidence type="ECO:0000256" key="4">
    <source>
        <dbReference type="ARBA" id="ARBA00022643"/>
    </source>
</evidence>
<dbReference type="RefSeq" id="WP_312031770.1">
    <property type="nucleotide sequence ID" value="NZ_CP051151.1"/>
</dbReference>
<dbReference type="PANTHER" id="PTHR36118:SF1">
    <property type="entry name" value="ION-TRANSLOCATING OXIDOREDUCTASE COMPLEX SUBUNIT G"/>
    <property type="match status" value="1"/>
</dbReference>
<evidence type="ECO:0000256" key="3">
    <source>
        <dbReference type="ARBA" id="ARBA00022630"/>
    </source>
</evidence>
<dbReference type="GO" id="GO:0009055">
    <property type="term" value="F:electron transfer activity"/>
    <property type="evidence" value="ECO:0007669"/>
    <property type="project" value="InterPro"/>
</dbReference>
<feature type="domain" description="FMN-binding" evidence="6">
    <location>
        <begin position="87"/>
        <end position="162"/>
    </location>
</feature>
<organism evidence="7 8">
    <name type="scientific">Hujiaoplasma nucleasis</name>
    <dbReference type="NCBI Taxonomy" id="2725268"/>
    <lineage>
        <taxon>Bacteria</taxon>
        <taxon>Bacillati</taxon>
        <taxon>Mycoplasmatota</taxon>
        <taxon>Mollicutes</taxon>
        <taxon>Candidatus Izemoplasmatales</taxon>
        <taxon>Hujiaoplasmataceae</taxon>
        <taxon>Hujiaoplasma</taxon>
    </lineage>
</organism>
<dbReference type="KEGG" id="tbk:HF295_08620"/>
<dbReference type="GO" id="GO:0010181">
    <property type="term" value="F:FMN binding"/>
    <property type="evidence" value="ECO:0007669"/>
    <property type="project" value="InterPro"/>
</dbReference>
<dbReference type="InterPro" id="IPR007329">
    <property type="entry name" value="FMN-bd"/>
</dbReference>
<dbReference type="GO" id="GO:0005886">
    <property type="term" value="C:plasma membrane"/>
    <property type="evidence" value="ECO:0007669"/>
    <property type="project" value="InterPro"/>
</dbReference>
<evidence type="ECO:0000259" key="6">
    <source>
        <dbReference type="SMART" id="SM00900"/>
    </source>
</evidence>
<gene>
    <name evidence="7" type="ORF">HF295_08620</name>
</gene>
<accession>A0A7L6N3T2</accession>
<proteinExistence type="predicted"/>
<dbReference type="Proteomes" id="UP000512167">
    <property type="component" value="Chromosome"/>
</dbReference>
<evidence type="ECO:0000256" key="5">
    <source>
        <dbReference type="ARBA" id="ARBA00022982"/>
    </source>
</evidence>
<evidence type="ECO:0000313" key="8">
    <source>
        <dbReference type="Proteomes" id="UP000512167"/>
    </source>
</evidence>
<dbReference type="EMBL" id="CP051151">
    <property type="protein sequence ID" value="QLY40916.1"/>
    <property type="molecule type" value="Genomic_DNA"/>
</dbReference>
<dbReference type="InterPro" id="IPR010209">
    <property type="entry name" value="Ion_transpt_RnfG/RsxG"/>
</dbReference>
<keyword evidence="5" id="KW-0249">Electron transport</keyword>
<keyword evidence="2" id="KW-0597">Phosphoprotein</keyword>
<reference evidence="7 8" key="1">
    <citation type="submission" date="2020-04" db="EMBL/GenBank/DDBJ databases">
        <authorList>
            <person name="Zheng R.K."/>
            <person name="Sun C.M."/>
        </authorList>
    </citation>
    <scope>NUCLEOTIDE SEQUENCE [LARGE SCALE GENOMIC DNA]</scope>
    <source>
        <strain evidence="8">zrk29</strain>
    </source>
</reference>
<evidence type="ECO:0000313" key="7">
    <source>
        <dbReference type="EMBL" id="QLY40916.1"/>
    </source>
</evidence>
<protein>
    <submittedName>
        <fullName evidence="7">FMN-binding protein</fullName>
    </submittedName>
</protein>
<dbReference type="AlphaFoldDB" id="A0A7L6N3T2"/>
<dbReference type="PANTHER" id="PTHR36118">
    <property type="entry name" value="ION-TRANSLOCATING OXIDOREDUCTASE COMPLEX SUBUNIT G"/>
    <property type="match status" value="1"/>
</dbReference>
<dbReference type="SMART" id="SM00900">
    <property type="entry name" value="FMN_bind"/>
    <property type="match status" value="1"/>
</dbReference>
<evidence type="ECO:0000256" key="1">
    <source>
        <dbReference type="ARBA" id="ARBA00022448"/>
    </source>
</evidence>
<keyword evidence="1" id="KW-0813">Transport</keyword>
<sequence length="172" mass="18652">MNKGLISGLVLLTLGLVCGLLLAVVNGFTEERIEQEELRLKFEAIEEFYTISEYTLDLVELGGGESIYVLRKADVIEHLVYSLKAQGYGDEVEMLVAVNSDLSIEGYTVTYQNESPGIGTKIVGNDFNYSQATDLSTFDSISGATVSSTAVKTIFTEVADRVEADFGGALNE</sequence>
<dbReference type="GO" id="GO:0022900">
    <property type="term" value="P:electron transport chain"/>
    <property type="evidence" value="ECO:0007669"/>
    <property type="project" value="InterPro"/>
</dbReference>
<keyword evidence="8" id="KW-1185">Reference proteome</keyword>
<keyword evidence="4" id="KW-0288">FMN</keyword>
<evidence type="ECO:0000256" key="2">
    <source>
        <dbReference type="ARBA" id="ARBA00022553"/>
    </source>
</evidence>